<dbReference type="HOGENOM" id="CLU_056776_3_2_9"/>
<evidence type="ECO:0000256" key="2">
    <source>
        <dbReference type="PIRSR" id="PIRSR601310-3"/>
    </source>
</evidence>
<dbReference type="PANTHER" id="PTHR46648">
    <property type="entry name" value="HIT FAMILY PROTEIN 1"/>
    <property type="match status" value="1"/>
</dbReference>
<sequence>MIMTDKDCIFCKIVAGEIPNYKVYEDDVVLAFLDISQTTPGHTLVIPKKHIQDIYHFTAEEAGDVFSRIPMIAKAIKASNPEIKGMNIINDNGKLAYQSVFHAHFHLIPRYSENDDFSIHFGNHENDYDNAKYTAIQDAIKDQIK</sequence>
<dbReference type="InterPro" id="IPR011146">
    <property type="entry name" value="HIT-like"/>
</dbReference>
<feature type="domain" description="HIT" evidence="4">
    <location>
        <begin position="9"/>
        <end position="119"/>
    </location>
</feature>
<evidence type="ECO:0000313" key="5">
    <source>
        <dbReference type="EMBL" id="AEN99027.1"/>
    </source>
</evidence>
<organism evidence="5 6">
    <name type="scientific">Fructilactobacillus sanfranciscensis (strain TMW 1.1304)</name>
    <name type="common">Lactobacillus sanfranciscensis</name>
    <dbReference type="NCBI Taxonomy" id="714313"/>
    <lineage>
        <taxon>Bacteria</taxon>
        <taxon>Bacillati</taxon>
        <taxon>Bacillota</taxon>
        <taxon>Bacilli</taxon>
        <taxon>Lactobacillales</taxon>
        <taxon>Lactobacillaceae</taxon>
        <taxon>Fructilactobacillus</taxon>
    </lineage>
</organism>
<dbReference type="InterPro" id="IPR001310">
    <property type="entry name" value="Histidine_triad_HIT"/>
</dbReference>
<gene>
    <name evidence="5" type="primary">hit</name>
    <name evidence="5" type="ordered locus">LSA_06030</name>
</gene>
<dbReference type="PROSITE" id="PS51084">
    <property type="entry name" value="HIT_2"/>
    <property type="match status" value="1"/>
</dbReference>
<feature type="active site" description="Tele-AMP-histidine intermediate" evidence="1">
    <location>
        <position position="104"/>
    </location>
</feature>
<evidence type="ECO:0000313" key="6">
    <source>
        <dbReference type="Proteomes" id="UP000001285"/>
    </source>
</evidence>
<proteinExistence type="predicted"/>
<dbReference type="InterPro" id="IPR036265">
    <property type="entry name" value="HIT-like_sf"/>
</dbReference>
<keyword evidence="5" id="KW-0378">Hydrolase</keyword>
<evidence type="ECO:0000256" key="3">
    <source>
        <dbReference type="PROSITE-ProRule" id="PRU00464"/>
    </source>
</evidence>
<dbReference type="STRING" id="714313.LSA_06030"/>
<keyword evidence="6" id="KW-1185">Reference proteome</keyword>
<dbReference type="PANTHER" id="PTHR46648:SF1">
    <property type="entry name" value="ADENOSINE 5'-MONOPHOSPHORAMIDASE HNT1"/>
    <property type="match status" value="1"/>
</dbReference>
<dbReference type="EC" id="3.6.1.17" evidence="5"/>
<dbReference type="Gene3D" id="3.30.428.10">
    <property type="entry name" value="HIT-like"/>
    <property type="match status" value="1"/>
</dbReference>
<dbReference type="Proteomes" id="UP000001285">
    <property type="component" value="Chromosome"/>
</dbReference>
<protein>
    <submittedName>
        <fullName evidence="5">Protein hit</fullName>
        <ecNumber evidence="5">3.6.1.17</ecNumber>
    </submittedName>
</protein>
<dbReference type="Pfam" id="PF01230">
    <property type="entry name" value="HIT"/>
    <property type="match status" value="1"/>
</dbReference>
<dbReference type="AlphaFoldDB" id="G2KW51"/>
<feature type="short sequence motif" description="Histidine triad motif" evidence="2 3">
    <location>
        <begin position="102"/>
        <end position="106"/>
    </location>
</feature>
<dbReference type="PRINTS" id="PR00332">
    <property type="entry name" value="HISTRIAD"/>
</dbReference>
<accession>G2KW51</accession>
<dbReference type="GO" id="GO:0004081">
    <property type="term" value="F:bis(5'-nucleosyl)-tetraphosphatase (asymmetrical) activity"/>
    <property type="evidence" value="ECO:0007669"/>
    <property type="project" value="UniProtKB-EC"/>
</dbReference>
<dbReference type="KEGG" id="lsn:LSA_06030"/>
<dbReference type="FunFam" id="3.30.428.10:FF:000014">
    <property type="entry name" value="Putative histidine triad (HIT) protein"/>
    <property type="match status" value="1"/>
</dbReference>
<reference evidence="5 6" key="1">
    <citation type="journal article" date="2011" name="Microb. Cell Fact.">
        <title>Genomic analysis reveals Lactobacillus sanfranciscensis as stable element in traditional sourdoughs.</title>
        <authorList>
            <person name="Vogel R.F."/>
            <person name="Pavlovic M."/>
            <person name="Ehrmann M.A."/>
            <person name="Wiezer A."/>
            <person name="Liesegang H."/>
            <person name="Offschanka S."/>
            <person name="Voget S."/>
            <person name="Angelov A."/>
            <person name="Bocker G."/>
            <person name="Liebl W."/>
        </authorList>
    </citation>
    <scope>NUCLEOTIDE SEQUENCE [LARGE SCALE GENOMIC DNA]</scope>
    <source>
        <strain evidence="5 6">TMW 1.1304</strain>
    </source>
</reference>
<dbReference type="InterPro" id="IPR039384">
    <property type="entry name" value="HINT"/>
</dbReference>
<dbReference type="GO" id="GO:0009117">
    <property type="term" value="P:nucleotide metabolic process"/>
    <property type="evidence" value="ECO:0007669"/>
    <property type="project" value="TreeGrafter"/>
</dbReference>
<dbReference type="EMBL" id="CP002461">
    <property type="protein sequence ID" value="AEN99027.1"/>
    <property type="molecule type" value="Genomic_DNA"/>
</dbReference>
<evidence type="ECO:0000256" key="1">
    <source>
        <dbReference type="PIRSR" id="PIRSR601310-1"/>
    </source>
</evidence>
<dbReference type="eggNOG" id="COG0537">
    <property type="taxonomic scope" value="Bacteria"/>
</dbReference>
<dbReference type="CDD" id="cd01277">
    <property type="entry name" value="HINT_subgroup"/>
    <property type="match status" value="1"/>
</dbReference>
<dbReference type="SUPFAM" id="SSF54197">
    <property type="entry name" value="HIT-like"/>
    <property type="match status" value="1"/>
</dbReference>
<name>G2KW51_FRUST</name>
<evidence type="ECO:0000259" key="4">
    <source>
        <dbReference type="PROSITE" id="PS51084"/>
    </source>
</evidence>